<dbReference type="STRING" id="74348.SAMN04488523_107191"/>
<evidence type="ECO:0000256" key="1">
    <source>
        <dbReference type="SAM" id="Coils"/>
    </source>
</evidence>
<dbReference type="InterPro" id="IPR027417">
    <property type="entry name" value="P-loop_NTPase"/>
</dbReference>
<reference evidence="4 5" key="1">
    <citation type="submission" date="2016-10" db="EMBL/GenBank/DDBJ databases">
        <authorList>
            <person name="de Groot N.N."/>
        </authorList>
    </citation>
    <scope>NUCLEOTIDE SEQUENCE [LARGE SCALE GENOMIC DNA]</scope>
    <source>
        <strain evidence="4 5">DSM 11443</strain>
    </source>
</reference>
<dbReference type="Proteomes" id="UP000198977">
    <property type="component" value="Unassembled WGS sequence"/>
</dbReference>
<feature type="coiled-coil region" evidence="1">
    <location>
        <begin position="278"/>
        <end position="305"/>
    </location>
</feature>
<feature type="coiled-coil region" evidence="1">
    <location>
        <begin position="643"/>
        <end position="674"/>
    </location>
</feature>
<feature type="region of interest" description="Disordered" evidence="2">
    <location>
        <begin position="593"/>
        <end position="615"/>
    </location>
</feature>
<evidence type="ECO:0000259" key="3">
    <source>
        <dbReference type="Pfam" id="PF13514"/>
    </source>
</evidence>
<dbReference type="PANTHER" id="PTHR41259:SF1">
    <property type="entry name" value="DOUBLE-STRAND BREAK REPAIR RAD50 ATPASE, PUTATIVE-RELATED"/>
    <property type="match status" value="1"/>
</dbReference>
<keyword evidence="5" id="KW-1185">Reference proteome</keyword>
<keyword evidence="1" id="KW-0175">Coiled coil</keyword>
<dbReference type="AlphaFoldDB" id="A0A1I2ATA8"/>
<protein>
    <submittedName>
        <fullName evidence="4">Uncharacterized protein YhaN</fullName>
    </submittedName>
</protein>
<proteinExistence type="predicted"/>
<name>A0A1I2ATA8_9RHOB</name>
<dbReference type="PANTHER" id="PTHR41259">
    <property type="entry name" value="DOUBLE-STRAND BREAK REPAIR RAD50 ATPASE, PUTATIVE-RELATED"/>
    <property type="match status" value="1"/>
</dbReference>
<dbReference type="Gene3D" id="3.40.50.300">
    <property type="entry name" value="P-loop containing nucleotide triphosphate hydrolases"/>
    <property type="match status" value="2"/>
</dbReference>
<organism evidence="4 5">
    <name type="scientific">Sulfitobacter brevis</name>
    <dbReference type="NCBI Taxonomy" id="74348"/>
    <lineage>
        <taxon>Bacteria</taxon>
        <taxon>Pseudomonadati</taxon>
        <taxon>Pseudomonadota</taxon>
        <taxon>Alphaproteobacteria</taxon>
        <taxon>Rhodobacterales</taxon>
        <taxon>Roseobacteraceae</taxon>
        <taxon>Sulfitobacter</taxon>
    </lineage>
</organism>
<feature type="domain" description="YhaN AAA" evidence="3">
    <location>
        <begin position="1"/>
        <end position="208"/>
    </location>
</feature>
<evidence type="ECO:0000313" key="5">
    <source>
        <dbReference type="Proteomes" id="UP000198977"/>
    </source>
</evidence>
<accession>A0A1I2ATA8</accession>
<dbReference type="Pfam" id="PF13514">
    <property type="entry name" value="AAA_27"/>
    <property type="match status" value="1"/>
</dbReference>
<dbReference type="OrthoDB" id="9764467at2"/>
<evidence type="ECO:0000256" key="2">
    <source>
        <dbReference type="SAM" id="MobiDB-lite"/>
    </source>
</evidence>
<dbReference type="SUPFAM" id="SSF52540">
    <property type="entry name" value="P-loop containing nucleoside triphosphate hydrolases"/>
    <property type="match status" value="1"/>
</dbReference>
<dbReference type="InterPro" id="IPR038734">
    <property type="entry name" value="YhaN_AAA"/>
</dbReference>
<dbReference type="EMBL" id="FOMW01000007">
    <property type="protein sequence ID" value="SFE47224.1"/>
    <property type="molecule type" value="Genomic_DNA"/>
</dbReference>
<sequence length="1135" mass="123235">MRLNRLDLLRYGRFKDAEIAFPRPTGGAADVTVVFGPNEAGKSTAFHGFLELLYGMKAGAHPYAFRFERSDLLVGGELDLPGRGAVVLRRNGKRSQSLVDAQDRPLDEAMLAGALHGVTRDAYEERFSLNDKGLREGGERIAGAQGDLGQLLHAGISGLTGMSKTLDLLSARADKFHKKHGRTTVLKIGADRLKEINHALRADRLTTEREAALRKARESAQAEFKAANAAWSESHRRLIAQKAAQIWYERTDEIDGLCNALQDLPEGPVLPQGTAERVSALIEKIAALQTRIAEKAQEIEDQEAVIAEQPADPSMPALAAELERLDDLLIDGAPLMGRATTAQADLLRRSEDHERLTREINEVLADLSVPDVRASLLVLDAHSLESLARAAQDCLTAELAAKAAREAVERGEQQRGAPPKAPQDLTALRAAFDQWQAVSNLSPVQSACEQAAARLTKVTAVLSDTWRSLTEPGLPARETLEEAARNWSAAQADCAAADKELDLRASELAEFTASFAAQEAAPDAVDVAETERTRRARDMAWQRHIGDMTGVTAKDFETALDADDGARAHYLTGTEARQRLATAQTQMNIGKARYETARQRQSDQSAQREQEKKACAGHAHTLGLLEGSLPSAFAPRLQSLLDAANADADVTNAQEDLNRQIEKEQTAREKLAAIAASVGLDPALGDLSAQVQRMLTLEDTERKAWGKWQDDEKARAALSEEAQECRTQSEAALQQLASLTAGLPLADRTLDGVQEALPHLRHLRELWSDEQKLSARIEALDQAVAALVEGAERLARLTGASEEEARATPVDTVANARLQLSAALRADELRAQAIARKAEATRLRTRAKADLDAAEKELSARFDGQDASDLGPADRVLQLLARDRLRAAKDAADRERIKAREGVDEGLFEAELALLPDAARATELEQNVTDAQNIRDTALGALRDAQRLYDDAFNAADRSDLATEQATIREELRDGARQAMVARLGVLAARGALRSLATERRSSMLQDVEAAFVSMTTPAWSGVDVWSRTEGEKLVGVQPGGTTVPVEQMSTGTMGQLYFALRLAGYRSFARDLGPLPMILDDIMETFDDTRARAALKLCAGIGETGQAILFTHHAHLVDLARDCIDGVNIVNIPA</sequence>
<evidence type="ECO:0000313" key="4">
    <source>
        <dbReference type="EMBL" id="SFE47224.1"/>
    </source>
</evidence>
<gene>
    <name evidence="4" type="ORF">SAMN04488523_107191</name>
</gene>
<feature type="compositionally biased region" description="Basic and acidic residues" evidence="2">
    <location>
        <begin position="593"/>
        <end position="614"/>
    </location>
</feature>
<dbReference type="RefSeq" id="WP_093924014.1">
    <property type="nucleotide sequence ID" value="NZ_FOMW01000007.1"/>
</dbReference>